<evidence type="ECO:0000313" key="1">
    <source>
        <dbReference type="EMBL" id="SVD38079.1"/>
    </source>
</evidence>
<gene>
    <name evidence="1" type="ORF">METZ01_LOCUS390933</name>
</gene>
<dbReference type="AlphaFoldDB" id="A0A382UV11"/>
<accession>A0A382UV11</accession>
<sequence>ALAALAIFSLWSASFALSTENAEAPPFRAWWPIVNVEIEAGGRGFHAIDGDADQDGESKQRYGFGAGVTDWLFFEFEGEYEKKPGGSLVFAAYEIESRIELTETKAFNEEPNPVDVGLLFGVSVPDDGANAYEMESRLLLYKRAGPWRGTGNIIIEQEFGNSRSGTLEAAYAIQLRYRLTPKLQPGFEAFGRLGRINALSISNQQQKVGPGMFGFVEIKDDVSLKYEISWLFGLTGPAPAHSFKWLAEFEYKY</sequence>
<feature type="non-terminal residue" evidence="1">
    <location>
        <position position="1"/>
    </location>
</feature>
<proteinExistence type="predicted"/>
<protein>
    <submittedName>
        <fullName evidence="1">Uncharacterized protein</fullName>
    </submittedName>
</protein>
<name>A0A382UV11_9ZZZZ</name>
<reference evidence="1" key="1">
    <citation type="submission" date="2018-05" db="EMBL/GenBank/DDBJ databases">
        <authorList>
            <person name="Lanie J.A."/>
            <person name="Ng W.-L."/>
            <person name="Kazmierczak K.M."/>
            <person name="Andrzejewski T.M."/>
            <person name="Davidsen T.M."/>
            <person name="Wayne K.J."/>
            <person name="Tettelin H."/>
            <person name="Glass J.I."/>
            <person name="Rusch D."/>
            <person name="Podicherti R."/>
            <person name="Tsui H.-C.T."/>
            <person name="Winkler M.E."/>
        </authorList>
    </citation>
    <scope>NUCLEOTIDE SEQUENCE</scope>
</reference>
<dbReference type="EMBL" id="UINC01147013">
    <property type="protein sequence ID" value="SVD38079.1"/>
    <property type="molecule type" value="Genomic_DNA"/>
</dbReference>
<organism evidence="1">
    <name type="scientific">marine metagenome</name>
    <dbReference type="NCBI Taxonomy" id="408172"/>
    <lineage>
        <taxon>unclassified sequences</taxon>
        <taxon>metagenomes</taxon>
        <taxon>ecological metagenomes</taxon>
    </lineage>
</organism>